<keyword evidence="2" id="KW-0413">Isomerase</keyword>
<evidence type="ECO:0000256" key="1">
    <source>
        <dbReference type="SAM" id="MobiDB-lite"/>
    </source>
</evidence>
<name>A0AAW2ZIH9_9EUKA</name>
<protein>
    <submittedName>
        <fullName evidence="2">Isomerase YraM</fullName>
    </submittedName>
</protein>
<keyword evidence="3" id="KW-1185">Reference proteome</keyword>
<feature type="region of interest" description="Disordered" evidence="1">
    <location>
        <begin position="1"/>
        <end position="81"/>
    </location>
</feature>
<sequence>MGEESTRGKGGSDKPKIHHIQHNSKKDAREAAGHAGQGKPIHDSTGSKSGHYHPTDKNNEKIKHGQQGGTHYDYGPKEKNK</sequence>
<accession>A0AAW2ZIH9</accession>
<dbReference type="AlphaFoldDB" id="A0AAW2ZIH9"/>
<evidence type="ECO:0000313" key="2">
    <source>
        <dbReference type="EMBL" id="KAL0489663.1"/>
    </source>
</evidence>
<dbReference type="Proteomes" id="UP001431209">
    <property type="component" value="Unassembled WGS sequence"/>
</dbReference>
<organism evidence="2 3">
    <name type="scientific">Acrasis kona</name>
    <dbReference type="NCBI Taxonomy" id="1008807"/>
    <lineage>
        <taxon>Eukaryota</taxon>
        <taxon>Discoba</taxon>
        <taxon>Heterolobosea</taxon>
        <taxon>Tetramitia</taxon>
        <taxon>Eutetramitia</taxon>
        <taxon>Acrasidae</taxon>
        <taxon>Acrasis</taxon>
    </lineage>
</organism>
<feature type="compositionally biased region" description="Basic and acidic residues" evidence="1">
    <location>
        <begin position="1"/>
        <end position="15"/>
    </location>
</feature>
<comment type="caution">
    <text evidence="2">The sequence shown here is derived from an EMBL/GenBank/DDBJ whole genome shotgun (WGS) entry which is preliminary data.</text>
</comment>
<feature type="compositionally biased region" description="Basic and acidic residues" evidence="1">
    <location>
        <begin position="53"/>
        <end position="63"/>
    </location>
</feature>
<evidence type="ECO:0000313" key="3">
    <source>
        <dbReference type="Proteomes" id="UP001431209"/>
    </source>
</evidence>
<proteinExistence type="predicted"/>
<dbReference type="GO" id="GO:0016853">
    <property type="term" value="F:isomerase activity"/>
    <property type="evidence" value="ECO:0007669"/>
    <property type="project" value="UniProtKB-KW"/>
</dbReference>
<gene>
    <name evidence="2" type="ORF">AKO1_010516</name>
</gene>
<dbReference type="EMBL" id="JAOPGA020001585">
    <property type="protein sequence ID" value="KAL0489663.1"/>
    <property type="molecule type" value="Genomic_DNA"/>
</dbReference>
<reference evidence="2 3" key="1">
    <citation type="submission" date="2024-03" db="EMBL/GenBank/DDBJ databases">
        <title>The Acrasis kona genome and developmental transcriptomes reveal deep origins of eukaryotic multicellular pathways.</title>
        <authorList>
            <person name="Sheikh S."/>
            <person name="Fu C.-J."/>
            <person name="Brown M.W."/>
            <person name="Baldauf S.L."/>
        </authorList>
    </citation>
    <scope>NUCLEOTIDE SEQUENCE [LARGE SCALE GENOMIC DNA]</scope>
    <source>
        <strain evidence="2 3">ATCC MYA-3509</strain>
    </source>
</reference>